<evidence type="ECO:0000256" key="2">
    <source>
        <dbReference type="ARBA" id="ARBA00001089"/>
    </source>
</evidence>
<dbReference type="PRINTS" id="PR01210">
    <property type="entry name" value="GGTRANSPTASE"/>
</dbReference>
<dbReference type="Proteomes" id="UP000070498">
    <property type="component" value="Unassembled WGS sequence"/>
</dbReference>
<dbReference type="Pfam" id="PF01019">
    <property type="entry name" value="G_glu_transpept"/>
    <property type="match status" value="1"/>
</dbReference>
<gene>
    <name evidence="7" type="ORF">ATO67_09535</name>
</gene>
<name>A0A135P0B8_9HYPH</name>
<dbReference type="PANTHER" id="PTHR43881:SF1">
    <property type="entry name" value="GAMMA-GLUTAMYLTRANSPEPTIDASE (AFU_ORTHOLOGUE AFUA_4G13580)"/>
    <property type="match status" value="1"/>
</dbReference>
<comment type="catalytic activity">
    <reaction evidence="3 6">
        <text>an N-terminal (5-L-glutamyl)-[peptide] + an alpha-amino acid = 5-L-glutamyl amino acid + an N-terminal L-alpha-aminoacyl-[peptide]</text>
        <dbReference type="Rhea" id="RHEA:23904"/>
        <dbReference type="Rhea" id="RHEA-COMP:9780"/>
        <dbReference type="Rhea" id="RHEA-COMP:9795"/>
        <dbReference type="ChEBI" id="CHEBI:77644"/>
        <dbReference type="ChEBI" id="CHEBI:78597"/>
        <dbReference type="ChEBI" id="CHEBI:78599"/>
        <dbReference type="ChEBI" id="CHEBI:78608"/>
        <dbReference type="EC" id="2.3.2.2"/>
    </reaction>
</comment>
<dbReference type="InterPro" id="IPR052896">
    <property type="entry name" value="GGT-like_enzyme"/>
</dbReference>
<reference evidence="7 8" key="1">
    <citation type="submission" date="2015-11" db="EMBL/GenBank/DDBJ databases">
        <title>Draft genome sequence of Agrobacterium sp. R89-1.</title>
        <authorList>
            <person name="Zahradnik J."/>
            <person name="Kyslikova E."/>
            <person name="Palyzova A."/>
            <person name="Kyslik P."/>
        </authorList>
    </citation>
    <scope>NUCLEOTIDE SEQUENCE [LARGE SCALE GENOMIC DNA]</scope>
    <source>
        <strain evidence="7 8">R89-1</strain>
    </source>
</reference>
<dbReference type="InterPro" id="IPR043137">
    <property type="entry name" value="GGT_ssub_C"/>
</dbReference>
<comment type="caution">
    <text evidence="7">The sequence shown here is derived from an EMBL/GenBank/DDBJ whole genome shotgun (WGS) entry which is preliminary data.</text>
</comment>
<accession>A0A135P0B8</accession>
<dbReference type="GO" id="GO:0103068">
    <property type="term" value="F:leukotriene C4 gamma-glutamyl transferase activity"/>
    <property type="evidence" value="ECO:0007669"/>
    <property type="project" value="UniProtKB-EC"/>
</dbReference>
<keyword evidence="6" id="KW-0378">Hydrolase</keyword>
<dbReference type="InterPro" id="IPR029055">
    <property type="entry name" value="Ntn_hydrolases_N"/>
</dbReference>
<sequence length="531" mass="57247">MRNFETPTRSVAVSATAMAATSHPSATLTAINILQAGGNAMDAAIAACAVQCVVEPGSTGIGGDCFALYAPKGGADVIAYNGSGRTPAALTVDWFEERGLTEVPRQSPSSVTVPGAIDAWTRLHADHGRLPFSEVLAPAIALAENGYAISPRVHRDWVKEEKLLEADEAASRIFLPRGRAPRIGEMHRQPELAATFRRIAAEGSDGFYRGPVAEDMVERLRSLGGLHTLEDFANAEGEYVTPITTTFRDYTIHECPPNGQGIIALMILNILSHFEAAGAPDATDRMHIETEATRLAYAARDAWLADPAKADVPVEEMLSKEFASRLAGMIDLKQAIADLPPFELPRHRDTVYISVIDSERNSVSFINSIFDCFGSGIVAPKSGVMLHNRGQSFSLRRGHLNMIAPEKRPLHTIIPGMVTRNGRTEMSFGVMGGYYQAMGHAHLMSKVLDYGMDMQDAIDLPRFVPASGLAPKIEVEQTVPASTIAELQARGFEIVPTEDPIGGAQVIRIDWENGTLSGASESRKDGVALGY</sequence>
<comment type="catalytic activity">
    <reaction evidence="2 6">
        <text>glutathione + H2O = L-cysteinylglycine + L-glutamate</text>
        <dbReference type="Rhea" id="RHEA:28807"/>
        <dbReference type="ChEBI" id="CHEBI:15377"/>
        <dbReference type="ChEBI" id="CHEBI:29985"/>
        <dbReference type="ChEBI" id="CHEBI:57925"/>
        <dbReference type="ChEBI" id="CHEBI:61694"/>
        <dbReference type="EC" id="3.4.19.13"/>
    </reaction>
</comment>
<proteinExistence type="inferred from homology"/>
<dbReference type="EC" id="2.3.2.2" evidence="6"/>
<evidence type="ECO:0000313" key="7">
    <source>
        <dbReference type="EMBL" id="KXG84871.1"/>
    </source>
</evidence>
<comment type="subunit">
    <text evidence="6">This enzyme consists of two polypeptide chains, which are synthesized in precursor form from a single polypeptide.</text>
</comment>
<keyword evidence="6 7" id="KW-0808">Transferase</keyword>
<dbReference type="GO" id="GO:0036374">
    <property type="term" value="F:glutathione hydrolase activity"/>
    <property type="evidence" value="ECO:0007669"/>
    <property type="project" value="UniProtKB-UniRule"/>
</dbReference>
<dbReference type="Gene3D" id="1.10.246.130">
    <property type="match status" value="1"/>
</dbReference>
<dbReference type="UniPathway" id="UPA00204"/>
<evidence type="ECO:0000256" key="4">
    <source>
        <dbReference type="PIRSR" id="PIRSR600101-1"/>
    </source>
</evidence>
<dbReference type="GO" id="GO:0006750">
    <property type="term" value="P:glutathione biosynthetic process"/>
    <property type="evidence" value="ECO:0007669"/>
    <property type="project" value="UniProtKB-KW"/>
</dbReference>
<feature type="active site" description="Nucleophile" evidence="4">
    <location>
        <position position="350"/>
    </location>
</feature>
<dbReference type="GO" id="GO:0006751">
    <property type="term" value="P:glutathione catabolic process"/>
    <property type="evidence" value="ECO:0007669"/>
    <property type="project" value="UniProtKB-UniRule"/>
</dbReference>
<evidence type="ECO:0000256" key="6">
    <source>
        <dbReference type="RuleBase" id="RU368036"/>
    </source>
</evidence>
<dbReference type="STRING" id="2052828.ATO67_09535"/>
<comment type="PTM">
    <text evidence="6">Cleaved by autocatalysis into a large and a small subunit.</text>
</comment>
<keyword evidence="6" id="KW-0865">Zymogen</keyword>
<dbReference type="SUPFAM" id="SSF56235">
    <property type="entry name" value="N-terminal nucleophile aminohydrolases (Ntn hydrolases)"/>
    <property type="match status" value="1"/>
</dbReference>
<dbReference type="RefSeq" id="WP_067647547.1">
    <property type="nucleotide sequence ID" value="NZ_KQ961027.1"/>
</dbReference>
<protein>
    <recommendedName>
        <fullName evidence="6">Glutathione hydrolase proenzyme</fullName>
        <ecNumber evidence="6">2.3.2.2</ecNumber>
        <ecNumber evidence="6">3.4.19.13</ecNumber>
    </recommendedName>
    <component>
        <recommendedName>
            <fullName evidence="6">Glutathione hydrolase large chain</fullName>
        </recommendedName>
    </component>
    <component>
        <recommendedName>
            <fullName evidence="6">Glutathione hydrolase small chain</fullName>
        </recommendedName>
    </component>
</protein>
<keyword evidence="8" id="KW-1185">Reference proteome</keyword>
<evidence type="ECO:0000256" key="5">
    <source>
        <dbReference type="PIRSR" id="PIRSR600101-2"/>
    </source>
</evidence>
<keyword evidence="6" id="KW-0317">Glutathione biosynthesis</keyword>
<dbReference type="AlphaFoldDB" id="A0A135P0B8"/>
<dbReference type="InterPro" id="IPR000101">
    <property type="entry name" value="GGT_peptidase"/>
</dbReference>
<dbReference type="InterPro" id="IPR043138">
    <property type="entry name" value="GGT_lsub"/>
</dbReference>
<comment type="catalytic activity">
    <reaction evidence="1 6">
        <text>an S-substituted glutathione + H2O = an S-substituted L-cysteinylglycine + L-glutamate</text>
        <dbReference type="Rhea" id="RHEA:59468"/>
        <dbReference type="ChEBI" id="CHEBI:15377"/>
        <dbReference type="ChEBI" id="CHEBI:29985"/>
        <dbReference type="ChEBI" id="CHEBI:90779"/>
        <dbReference type="ChEBI" id="CHEBI:143103"/>
        <dbReference type="EC" id="3.4.19.13"/>
    </reaction>
</comment>
<feature type="binding site" evidence="5">
    <location>
        <position position="433"/>
    </location>
    <ligand>
        <name>L-glutamate</name>
        <dbReference type="ChEBI" id="CHEBI:29985"/>
    </ligand>
</feature>
<dbReference type="EMBL" id="LNUW01000035">
    <property type="protein sequence ID" value="KXG84871.1"/>
    <property type="molecule type" value="Genomic_DNA"/>
</dbReference>
<comment type="pathway">
    <text evidence="6">Sulfur metabolism; glutathione metabolism.</text>
</comment>
<dbReference type="EC" id="3.4.19.13" evidence="6"/>
<dbReference type="PANTHER" id="PTHR43881">
    <property type="entry name" value="GAMMA-GLUTAMYLTRANSPEPTIDASE (AFU_ORTHOLOGUE AFUA_4G13580)"/>
    <property type="match status" value="1"/>
</dbReference>
<evidence type="ECO:0000313" key="8">
    <source>
        <dbReference type="Proteomes" id="UP000070498"/>
    </source>
</evidence>
<dbReference type="NCBIfam" id="TIGR00066">
    <property type="entry name" value="g_glut_trans"/>
    <property type="match status" value="1"/>
</dbReference>
<dbReference type="Gene3D" id="3.60.20.40">
    <property type="match status" value="1"/>
</dbReference>
<organism evidence="7 8">
    <name type="scientific">Agrobacterium bohemicum</name>
    <dbReference type="NCBI Taxonomy" id="2052828"/>
    <lineage>
        <taxon>Bacteria</taxon>
        <taxon>Pseudomonadati</taxon>
        <taxon>Pseudomonadota</taxon>
        <taxon>Alphaproteobacteria</taxon>
        <taxon>Hyphomicrobiales</taxon>
        <taxon>Rhizobiaceae</taxon>
        <taxon>Rhizobium/Agrobacterium group</taxon>
        <taxon>Agrobacterium</taxon>
    </lineage>
</organism>
<evidence type="ECO:0000256" key="1">
    <source>
        <dbReference type="ARBA" id="ARBA00001049"/>
    </source>
</evidence>
<keyword evidence="6" id="KW-0012">Acyltransferase</keyword>
<evidence type="ECO:0000256" key="3">
    <source>
        <dbReference type="ARBA" id="ARBA00047417"/>
    </source>
</evidence>
<comment type="similarity">
    <text evidence="6">Belongs to the gamma-glutamyltransferase family.</text>
</comment>